<dbReference type="AlphaFoldDB" id="A0A4U7AV36"/>
<evidence type="ECO:0000313" key="1">
    <source>
        <dbReference type="EMBL" id="TKX21989.1"/>
    </source>
</evidence>
<proteinExistence type="predicted"/>
<evidence type="ECO:0000313" key="2">
    <source>
        <dbReference type="Proteomes" id="UP000308133"/>
    </source>
</evidence>
<organism evidence="1 2">
    <name type="scientific">Elsinoe australis</name>
    <dbReference type="NCBI Taxonomy" id="40998"/>
    <lineage>
        <taxon>Eukaryota</taxon>
        <taxon>Fungi</taxon>
        <taxon>Dikarya</taxon>
        <taxon>Ascomycota</taxon>
        <taxon>Pezizomycotina</taxon>
        <taxon>Dothideomycetes</taxon>
        <taxon>Dothideomycetidae</taxon>
        <taxon>Myriangiales</taxon>
        <taxon>Elsinoaceae</taxon>
        <taxon>Elsinoe</taxon>
    </lineage>
</organism>
<reference evidence="1 2" key="1">
    <citation type="submission" date="2018-02" db="EMBL/GenBank/DDBJ databases">
        <title>Draft genome sequences of Elsinoe sp., causing black scab on jojoba.</title>
        <authorList>
            <person name="Stodart B."/>
            <person name="Jeffress S."/>
            <person name="Ash G."/>
            <person name="Arun Chinnappa K."/>
        </authorList>
    </citation>
    <scope>NUCLEOTIDE SEQUENCE [LARGE SCALE GENOMIC DNA]</scope>
    <source>
        <strain evidence="1 2">Hillstone_2</strain>
    </source>
</reference>
<protein>
    <submittedName>
        <fullName evidence="1">Uncharacterized protein</fullName>
    </submittedName>
</protein>
<gene>
    <name evidence="1" type="ORF">C1H76_5882</name>
</gene>
<comment type="caution">
    <text evidence="1">The sequence shown here is derived from an EMBL/GenBank/DDBJ whole genome shotgun (WGS) entry which is preliminary data.</text>
</comment>
<name>A0A4U7AV36_9PEZI</name>
<accession>A0A4U7AV36</accession>
<dbReference type="EMBL" id="PTQR01000075">
    <property type="protein sequence ID" value="TKX21989.1"/>
    <property type="molecule type" value="Genomic_DNA"/>
</dbReference>
<sequence length="239" mass="27872">MFAKWCPMQDSFLEKRWIQKAITARYIMSNDLSRVTPDMNESLLPYQIWYPSRANVFTYKELPRRKPDLAAAIARAAIVVGYASLLEEADFDPADKRLIDEATESVNPLFMTIIHDRGRATGVRVPEYHQHSSDRMPTRQNSFEPTIVNACKELSKWSPDIDHSFEMYDDACNVDSSEAELNIIIPDEVKNHRIFKNVDWFGVLETYPDDIHYQESPFAAPEPERWPMIKFALERRRLI</sequence>
<dbReference type="Proteomes" id="UP000308133">
    <property type="component" value="Unassembled WGS sequence"/>
</dbReference>